<organism evidence="1">
    <name type="scientific">Trichodesmium erythraeum (strain IMS101)</name>
    <dbReference type="NCBI Taxonomy" id="203124"/>
    <lineage>
        <taxon>Bacteria</taxon>
        <taxon>Bacillati</taxon>
        <taxon>Cyanobacteriota</taxon>
        <taxon>Cyanophyceae</taxon>
        <taxon>Oscillatoriophycideae</taxon>
        <taxon>Oscillatoriales</taxon>
        <taxon>Microcoleaceae</taxon>
        <taxon>Trichodesmium</taxon>
    </lineage>
</organism>
<proteinExistence type="predicted"/>
<dbReference type="RefSeq" id="WP_011613383.1">
    <property type="nucleotide sequence ID" value="NC_008312.1"/>
</dbReference>
<dbReference type="EMBL" id="CP000393">
    <property type="protein sequence ID" value="ABG53053.1"/>
    <property type="molecule type" value="Genomic_DNA"/>
</dbReference>
<gene>
    <name evidence="1" type="ordered locus">Tery_4036</name>
</gene>
<dbReference type="KEGG" id="ter:Tery_4036"/>
<sequence>MENFKDNISLDQTDIKAQASYFFKKVEKVVIHNQNNNYETKQSNNKSDTQLAFVITGSIEEGNLTRAQLNAAVKALQKNKWGCVFGN</sequence>
<name>Q10XH1_TRIEI</name>
<reference evidence="1" key="1">
    <citation type="submission" date="2006-06" db="EMBL/GenBank/DDBJ databases">
        <title>Complete sequence of Trichodesmium erythraeum IMS101.</title>
        <authorList>
            <consortium name="US DOE Joint Genome Institute"/>
            <person name="Copeland A."/>
            <person name="Lucas S."/>
            <person name="Lapidus A."/>
            <person name="Barry K."/>
            <person name="Detter J.C."/>
            <person name="Glavina del Rio T."/>
            <person name="Hammon N."/>
            <person name="Israni S."/>
            <person name="Dalin E."/>
            <person name="Tice H."/>
            <person name="Pitluck S."/>
            <person name="Kiss H."/>
            <person name="Munk A.C."/>
            <person name="Brettin T."/>
            <person name="Bruce D."/>
            <person name="Han C."/>
            <person name="Tapia R."/>
            <person name="Gilna P."/>
            <person name="Schmutz J."/>
            <person name="Larimer F."/>
            <person name="Land M."/>
            <person name="Hauser L."/>
            <person name="Kyrpides N."/>
            <person name="Kim E."/>
            <person name="Richardson P."/>
        </authorList>
    </citation>
    <scope>NUCLEOTIDE SEQUENCE [LARGE SCALE GENOMIC DNA]</scope>
    <source>
        <strain evidence="1">IMS101</strain>
    </source>
</reference>
<dbReference type="STRING" id="203124.Tery_4036"/>
<evidence type="ECO:0000313" key="1">
    <source>
        <dbReference type="EMBL" id="ABG53053.1"/>
    </source>
</evidence>
<protein>
    <submittedName>
        <fullName evidence="1">Uncharacterized protein</fullName>
    </submittedName>
</protein>
<dbReference type="HOGENOM" id="CLU_2482386_0_0_3"/>
<accession>Q10XH1</accession>
<dbReference type="AlphaFoldDB" id="Q10XH1"/>